<evidence type="ECO:0000256" key="7">
    <source>
        <dbReference type="ARBA" id="ARBA00023239"/>
    </source>
</evidence>
<dbReference type="RefSeq" id="XP_067717049.1">
    <property type="nucleotide sequence ID" value="XM_067860948.1"/>
</dbReference>
<keyword evidence="7 8" id="KW-0456">Lyase</keyword>
<evidence type="ECO:0000256" key="2">
    <source>
        <dbReference type="ARBA" id="ARBA00001968"/>
    </source>
</evidence>
<dbReference type="InterPro" id="IPR036571">
    <property type="entry name" value="MECDP_synthase_sf"/>
</dbReference>
<dbReference type="InterPro" id="IPR003526">
    <property type="entry name" value="MECDP_synthase"/>
</dbReference>
<comment type="catalytic activity">
    <reaction evidence="1 8">
        <text>4-CDP-2-C-methyl-D-erythritol 2-phosphate = 2-C-methyl-D-erythritol 2,4-cyclic diphosphate + CMP</text>
        <dbReference type="Rhea" id="RHEA:23864"/>
        <dbReference type="ChEBI" id="CHEBI:57919"/>
        <dbReference type="ChEBI" id="CHEBI:58483"/>
        <dbReference type="ChEBI" id="CHEBI:60377"/>
        <dbReference type="EC" id="4.6.1.12"/>
    </reaction>
</comment>
<dbReference type="HAMAP" id="MF_00107">
    <property type="entry name" value="IspF"/>
    <property type="match status" value="1"/>
</dbReference>
<keyword evidence="9" id="KW-0732">Signal</keyword>
<proteinExistence type="inferred from homology"/>
<dbReference type="PANTHER" id="PTHR43181:SF1">
    <property type="entry name" value="2-C-METHYL-D-ERYTHRITOL 2,4-CYCLODIPHOSPHATE SYNTHASE, CHLOROPLASTIC"/>
    <property type="match status" value="1"/>
</dbReference>
<dbReference type="Gene3D" id="3.30.1330.50">
    <property type="entry name" value="2-C-methyl-D-erythritol 2,4-cyclodiphosphate synthase"/>
    <property type="match status" value="1"/>
</dbReference>
<evidence type="ECO:0000256" key="1">
    <source>
        <dbReference type="ARBA" id="ARBA00000200"/>
    </source>
</evidence>
<name>A0AAV4LZB7_BABCB</name>
<dbReference type="EC" id="4.6.1.12" evidence="4 8"/>
<comment type="similarity">
    <text evidence="8">Belongs to the IspF family.</text>
</comment>
<evidence type="ECO:0000313" key="11">
    <source>
        <dbReference type="EMBL" id="GIX64980.1"/>
    </source>
</evidence>
<accession>A0AAV4LZB7</accession>
<dbReference type="AlphaFoldDB" id="A0AAV4LZB7"/>
<dbReference type="InterPro" id="IPR020555">
    <property type="entry name" value="MECDP_synthase_CS"/>
</dbReference>
<keyword evidence="12" id="KW-1185">Reference proteome</keyword>
<evidence type="ECO:0000256" key="3">
    <source>
        <dbReference type="ARBA" id="ARBA00004709"/>
    </source>
</evidence>
<feature type="chain" id="PRO_5043495384" description="2-C-methyl-D-erythritol 2,4-cyclodiphosphate synthase" evidence="9">
    <location>
        <begin position="22"/>
        <end position="221"/>
    </location>
</feature>
<evidence type="ECO:0000256" key="9">
    <source>
        <dbReference type="SAM" id="SignalP"/>
    </source>
</evidence>
<comment type="cofactor">
    <cofactor evidence="2">
        <name>a divalent metal cation</name>
        <dbReference type="ChEBI" id="CHEBI:60240"/>
    </cofactor>
</comment>
<evidence type="ECO:0000256" key="6">
    <source>
        <dbReference type="ARBA" id="ARBA00023229"/>
    </source>
</evidence>
<feature type="signal peptide" evidence="9">
    <location>
        <begin position="1"/>
        <end position="21"/>
    </location>
</feature>
<evidence type="ECO:0000256" key="8">
    <source>
        <dbReference type="RuleBase" id="RU004395"/>
    </source>
</evidence>
<dbReference type="GO" id="GO:0046872">
    <property type="term" value="F:metal ion binding"/>
    <property type="evidence" value="ECO:0007669"/>
    <property type="project" value="UniProtKB-KW"/>
</dbReference>
<sequence length="221" mass="23484">MTAAILSHIIAILVVYNSNRAYLGVNCFRLSPGPGNGSAYAHHSRVLYSASEDTRTACRHRVGLGYDLHRLVGPGNGGKIFKLGGVFVENSNVFVLGHSDGDAVLHAVADAVLGAVGRGDIGEHFSDLDSTHEDLDSRAILEFALAEASRLGYRPCSVDLNIILQRPRLGRELKRRICESVGSLLGSGVCVNVKAKTNEGLDALGRGEAIACQSVALLEHV</sequence>
<dbReference type="CDD" id="cd00554">
    <property type="entry name" value="MECDP_synthase"/>
    <property type="match status" value="1"/>
</dbReference>
<keyword evidence="5" id="KW-0479">Metal-binding</keyword>
<dbReference type="SUPFAM" id="SSF69765">
    <property type="entry name" value="IpsF-like"/>
    <property type="match status" value="1"/>
</dbReference>
<dbReference type="GO" id="GO:0008685">
    <property type="term" value="F:2-C-methyl-D-erythritol 2,4-cyclodiphosphate synthase activity"/>
    <property type="evidence" value="ECO:0007669"/>
    <property type="project" value="UniProtKB-EC"/>
</dbReference>
<feature type="domain" description="2-C-methyl-D-erythritol 2,4-cyclodiphosphate synthase" evidence="10">
    <location>
        <begin position="61"/>
        <end position="218"/>
    </location>
</feature>
<dbReference type="Proteomes" id="UP001497744">
    <property type="component" value="Unassembled WGS sequence"/>
</dbReference>
<comment type="pathway">
    <text evidence="3">Isoprenoid biosynthesis; isopentenyl diphosphate biosynthesis via DXP pathway; isopentenyl diphosphate from 1-deoxy-D-xylulose 5-phosphate: step 4/6.</text>
</comment>
<dbReference type="GeneID" id="94196461"/>
<evidence type="ECO:0000259" key="10">
    <source>
        <dbReference type="Pfam" id="PF02542"/>
    </source>
</evidence>
<dbReference type="PANTHER" id="PTHR43181">
    <property type="entry name" value="2-C-METHYL-D-ERYTHRITOL 2,4-CYCLODIPHOSPHATE SYNTHASE, CHLOROPLASTIC"/>
    <property type="match status" value="1"/>
</dbReference>
<organism evidence="11 12">
    <name type="scientific">Babesia caballi</name>
    <dbReference type="NCBI Taxonomy" id="5871"/>
    <lineage>
        <taxon>Eukaryota</taxon>
        <taxon>Sar</taxon>
        <taxon>Alveolata</taxon>
        <taxon>Apicomplexa</taxon>
        <taxon>Aconoidasida</taxon>
        <taxon>Piroplasmida</taxon>
        <taxon>Babesiidae</taxon>
        <taxon>Babesia</taxon>
    </lineage>
</organism>
<gene>
    <name evidence="11" type="ORF">BcabD6B2_44150</name>
</gene>
<protein>
    <recommendedName>
        <fullName evidence="4 8">2-C-methyl-D-erythritol 2,4-cyclodiphosphate synthase</fullName>
        <ecNumber evidence="4 8">4.6.1.12</ecNumber>
    </recommendedName>
</protein>
<dbReference type="EMBL" id="BPLF01000004">
    <property type="protein sequence ID" value="GIX64980.1"/>
    <property type="molecule type" value="Genomic_DNA"/>
</dbReference>
<evidence type="ECO:0000256" key="5">
    <source>
        <dbReference type="ARBA" id="ARBA00022723"/>
    </source>
</evidence>
<keyword evidence="6 8" id="KW-0414">Isoprene biosynthesis</keyword>
<comment type="caution">
    <text evidence="11">The sequence shown here is derived from an EMBL/GenBank/DDBJ whole genome shotgun (WGS) entry which is preliminary data.</text>
</comment>
<reference evidence="11 12" key="1">
    <citation type="submission" date="2021-06" db="EMBL/GenBank/DDBJ databases">
        <title>Genome sequence of Babesia caballi.</title>
        <authorList>
            <person name="Yamagishi J."/>
            <person name="Kidaka T."/>
            <person name="Ochi A."/>
        </authorList>
    </citation>
    <scope>NUCLEOTIDE SEQUENCE [LARGE SCALE GENOMIC DNA]</scope>
    <source>
        <strain evidence="11">USDA-D6B2</strain>
    </source>
</reference>
<dbReference type="Pfam" id="PF02542">
    <property type="entry name" value="YgbB"/>
    <property type="match status" value="1"/>
</dbReference>
<evidence type="ECO:0000313" key="12">
    <source>
        <dbReference type="Proteomes" id="UP001497744"/>
    </source>
</evidence>
<dbReference type="GO" id="GO:0016114">
    <property type="term" value="P:terpenoid biosynthetic process"/>
    <property type="evidence" value="ECO:0007669"/>
    <property type="project" value="InterPro"/>
</dbReference>
<dbReference type="NCBIfam" id="TIGR00151">
    <property type="entry name" value="ispF"/>
    <property type="match status" value="1"/>
</dbReference>
<dbReference type="PROSITE" id="PS01350">
    <property type="entry name" value="ISPF"/>
    <property type="match status" value="1"/>
</dbReference>
<evidence type="ECO:0000256" key="4">
    <source>
        <dbReference type="ARBA" id="ARBA00012579"/>
    </source>
</evidence>